<dbReference type="PANTHER" id="PTHR33973:SF4">
    <property type="entry name" value="OS07G0153300 PROTEIN"/>
    <property type="match status" value="1"/>
</dbReference>
<evidence type="ECO:0000313" key="2">
    <source>
        <dbReference type="EMBL" id="OJI90065.1"/>
    </source>
</evidence>
<proteinExistence type="predicted"/>
<sequence length="657" mass="75420">MYRSCFVYYVSEITHKGGRNCQPRSLIRMRSVSRNLLPPISFDGLLLHAAFFTSIQVFHMGGWPCMLNVILATVASTLAIAPIGLLGFLLLVSFTSRQIRCLSKHDQTVIGKPLLFPATLDHTRLSPIKNKFTFNVLFVGIPIGLSCRFGRLLSIDAEDVDENKCSEGSIVLAWLRSLFSSWLSFDSARYLHRGDDTMDLQIKLHKFLKEHNEDPGKWPYAYMLSVPRFLWWERSVVTWWYLYSPSKELDAVITEINNSFDEKRNILFRVQRTNTLGNPARNHQQPVDLKEEYLDKGRRVCSLNPQREPYAYRATWKKDIFASPFEKVGDTISTTFMDPVTPASWSGNRSLSNMINLDPSGSPRMIARLKCKVPPIDPSHASSFQIFRLLLTWTVNITLTTPRILFIAIRLHIMNLMRMMDRPDIRPGSEPRRATNGERQDTSFRILHDVFGLVTDLFNRALEHFFREYLEHIVASNPGNLEVTYIPCKSVSKTTTCLRSTQYSEENHPMQLKFEVMDPAFYSRIVNSSNPCIAMAKETKPGRSPADALASPVIASDIPLFVQLFDVTIKEIRNHDKASFGLSSLIFSLRRWLTPSFMDCFVCNVLPPHIQEDYISCLIQLWVEKVTWNLLSPQQIYSVIRAAVLQWVICWILFCII</sequence>
<keyword evidence="1" id="KW-0812">Transmembrane</keyword>
<dbReference type="OrthoDB" id="3340520at2759"/>
<evidence type="ECO:0000313" key="3">
    <source>
        <dbReference type="Proteomes" id="UP000184304"/>
    </source>
</evidence>
<feature type="transmembrane region" description="Helical" evidence="1">
    <location>
        <begin position="70"/>
        <end position="94"/>
    </location>
</feature>
<keyword evidence="1" id="KW-0472">Membrane</keyword>
<name>A0A1L9NLA6_ASPTC</name>
<dbReference type="Pfam" id="PF07103">
    <property type="entry name" value="DUF1365"/>
    <property type="match status" value="1"/>
</dbReference>
<keyword evidence="1" id="KW-1133">Transmembrane helix</keyword>
<protein>
    <submittedName>
        <fullName evidence="2">Uncharacterized protein</fullName>
    </submittedName>
</protein>
<dbReference type="PANTHER" id="PTHR33973">
    <property type="entry name" value="OS07G0153300 PROTEIN"/>
    <property type="match status" value="1"/>
</dbReference>
<reference evidence="3" key="1">
    <citation type="journal article" date="2017" name="Genome Biol.">
        <title>Comparative genomics reveals high biological diversity and specific adaptations in the industrially and medically important fungal genus Aspergillus.</title>
        <authorList>
            <person name="de Vries R.P."/>
            <person name="Riley R."/>
            <person name="Wiebenga A."/>
            <person name="Aguilar-Osorio G."/>
            <person name="Amillis S."/>
            <person name="Uchima C.A."/>
            <person name="Anderluh G."/>
            <person name="Asadollahi M."/>
            <person name="Askin M."/>
            <person name="Barry K."/>
            <person name="Battaglia E."/>
            <person name="Bayram O."/>
            <person name="Benocci T."/>
            <person name="Braus-Stromeyer S.A."/>
            <person name="Caldana C."/>
            <person name="Canovas D."/>
            <person name="Cerqueira G.C."/>
            <person name="Chen F."/>
            <person name="Chen W."/>
            <person name="Choi C."/>
            <person name="Clum A."/>
            <person name="Dos Santos R.A."/>
            <person name="Damasio A.R."/>
            <person name="Diallinas G."/>
            <person name="Emri T."/>
            <person name="Fekete E."/>
            <person name="Flipphi M."/>
            <person name="Freyberg S."/>
            <person name="Gallo A."/>
            <person name="Gournas C."/>
            <person name="Habgood R."/>
            <person name="Hainaut M."/>
            <person name="Harispe M.L."/>
            <person name="Henrissat B."/>
            <person name="Hilden K.S."/>
            <person name="Hope R."/>
            <person name="Hossain A."/>
            <person name="Karabika E."/>
            <person name="Karaffa L."/>
            <person name="Karanyi Z."/>
            <person name="Krasevec N."/>
            <person name="Kuo A."/>
            <person name="Kusch H."/>
            <person name="LaButti K."/>
            <person name="Lagendijk E.L."/>
            <person name="Lapidus A."/>
            <person name="Levasseur A."/>
            <person name="Lindquist E."/>
            <person name="Lipzen A."/>
            <person name="Logrieco A.F."/>
            <person name="MacCabe A."/>
            <person name="Maekelae M.R."/>
            <person name="Malavazi I."/>
            <person name="Melin P."/>
            <person name="Meyer V."/>
            <person name="Mielnichuk N."/>
            <person name="Miskei M."/>
            <person name="Molnar A.P."/>
            <person name="Mule G."/>
            <person name="Ngan C.Y."/>
            <person name="Orejas M."/>
            <person name="Orosz E."/>
            <person name="Ouedraogo J.P."/>
            <person name="Overkamp K.M."/>
            <person name="Park H.-S."/>
            <person name="Perrone G."/>
            <person name="Piumi F."/>
            <person name="Punt P.J."/>
            <person name="Ram A.F."/>
            <person name="Ramon A."/>
            <person name="Rauscher S."/>
            <person name="Record E."/>
            <person name="Riano-Pachon D.M."/>
            <person name="Robert V."/>
            <person name="Roehrig J."/>
            <person name="Ruller R."/>
            <person name="Salamov A."/>
            <person name="Salih N.S."/>
            <person name="Samson R.A."/>
            <person name="Sandor E."/>
            <person name="Sanguinetti M."/>
            <person name="Schuetze T."/>
            <person name="Sepcic K."/>
            <person name="Shelest E."/>
            <person name="Sherlock G."/>
            <person name="Sophianopoulou V."/>
            <person name="Squina F.M."/>
            <person name="Sun H."/>
            <person name="Susca A."/>
            <person name="Todd R.B."/>
            <person name="Tsang A."/>
            <person name="Unkles S.E."/>
            <person name="van de Wiele N."/>
            <person name="van Rossen-Uffink D."/>
            <person name="Oliveira J.V."/>
            <person name="Vesth T.C."/>
            <person name="Visser J."/>
            <person name="Yu J.-H."/>
            <person name="Zhou M."/>
            <person name="Andersen M.R."/>
            <person name="Archer D.B."/>
            <person name="Baker S.E."/>
            <person name="Benoit I."/>
            <person name="Brakhage A.A."/>
            <person name="Braus G.H."/>
            <person name="Fischer R."/>
            <person name="Frisvad J.C."/>
            <person name="Goldman G.H."/>
            <person name="Houbraken J."/>
            <person name="Oakley B."/>
            <person name="Pocsi I."/>
            <person name="Scazzocchio C."/>
            <person name="Seiboth B."/>
            <person name="vanKuyk P.A."/>
            <person name="Wortman J."/>
            <person name="Dyer P.S."/>
            <person name="Grigoriev I.V."/>
        </authorList>
    </citation>
    <scope>NUCLEOTIDE SEQUENCE [LARGE SCALE GENOMIC DNA]</scope>
    <source>
        <strain evidence="3">CBS 134.48</strain>
    </source>
</reference>
<dbReference type="AlphaFoldDB" id="A0A1L9NLA6"/>
<dbReference type="Proteomes" id="UP000184304">
    <property type="component" value="Unassembled WGS sequence"/>
</dbReference>
<dbReference type="InterPro" id="IPR010775">
    <property type="entry name" value="DUF1365"/>
</dbReference>
<keyword evidence="3" id="KW-1185">Reference proteome</keyword>
<dbReference type="VEuPathDB" id="FungiDB:ASPTUDRAFT_913729"/>
<feature type="transmembrane region" description="Helical" evidence="1">
    <location>
        <begin position="36"/>
        <end position="58"/>
    </location>
</feature>
<dbReference type="EMBL" id="KV878176">
    <property type="protein sequence ID" value="OJI90065.1"/>
    <property type="molecule type" value="Genomic_DNA"/>
</dbReference>
<evidence type="ECO:0000256" key="1">
    <source>
        <dbReference type="SAM" id="Phobius"/>
    </source>
</evidence>
<accession>A0A1L9NLA6</accession>
<gene>
    <name evidence="2" type="ORF">ASPTUDRAFT_913729</name>
</gene>
<dbReference type="OMA" id="TYIPCKS"/>
<organism evidence="2 3">
    <name type="scientific">Aspergillus tubingensis (strain CBS 134.48)</name>
    <dbReference type="NCBI Taxonomy" id="767770"/>
    <lineage>
        <taxon>Eukaryota</taxon>
        <taxon>Fungi</taxon>
        <taxon>Dikarya</taxon>
        <taxon>Ascomycota</taxon>
        <taxon>Pezizomycotina</taxon>
        <taxon>Eurotiomycetes</taxon>
        <taxon>Eurotiomycetidae</taxon>
        <taxon>Eurotiales</taxon>
        <taxon>Aspergillaceae</taxon>
        <taxon>Aspergillus</taxon>
        <taxon>Aspergillus subgen. Circumdati</taxon>
    </lineage>
</organism>